<sequence>MVTPSSTPVGYSASPAGVFSTNTTISSPLLPTGAQAAAAGCLAAGVADSFSAAGTLAAVNTFVPSGLTVAMNAPAVTKAILNTSSASFAATTSSSLPLDVLGGSSQSVLSAASTRESVSETLAALRALAAQEGDMFPPADFDVGNSGGQYATEQQQMSHEVRNLGTSSGTQCALERHTQQSVEASVIPPIGIADTVQQTGEANYEGGSETPGTRIRVESQNQALLSRVLLAGNGREKRSPGSRWEGGEITCKTCCQSFPTVTNFQEHLKKFGKITYWETTEAGNKVMGLRCVSGKKVAKKKENPKKRQGKGRKPTHTLGVQELVPGTSSAQVLDTGVPLIQDSQTLSHEHSYQKPYERESVVESTNTTTAFTKSVLSNVSSVVPASDGTTIPNNTSTSSEDNFPISVNNSNDQNATGLGNYVNTITDAERTTRDSSENRLAVLSQSNNTTAKTAAQGSGPTGCELESESCSVEKDDRSRESGAKKGAGVKKKKTPAGKGAVCPTCGMKFAYKSSLRTHQFIHSGEKPYPCTVCKKSFRQAGDLQRHLVVHTGERRYTCQVCKKGYKQSGDLAAHMMDHTDDARFSCPVCSKRLKRKCDLRKHMYTHTGFYPFQCDLCGRQFREKAKMLNHKRNKHGAQKIFVCEVCGKQFHHPGCLKNHLRKHTGNKPHVCAVCSKGYVQRGKLLKHMRTHQQTNTQVPQWGIVEEVVLQETGGVNLMDQGYEENVMNVFRTIEAAQALTFMPEAVVEIQL</sequence>
<evidence type="ECO:0000256" key="7">
    <source>
        <dbReference type="PROSITE-ProRule" id="PRU00042"/>
    </source>
</evidence>
<gene>
    <name evidence="11" type="primary">LOC109470328</name>
</gene>
<dbReference type="InterPro" id="IPR036236">
    <property type="entry name" value="Znf_C2H2_sf"/>
</dbReference>
<dbReference type="PROSITE" id="PS00028">
    <property type="entry name" value="ZINC_FINGER_C2H2_1"/>
    <property type="match status" value="7"/>
</dbReference>
<feature type="region of interest" description="Disordered" evidence="8">
    <location>
        <begin position="444"/>
        <end position="496"/>
    </location>
</feature>
<dbReference type="SMART" id="SM00355">
    <property type="entry name" value="ZnF_C2H2"/>
    <property type="match status" value="8"/>
</dbReference>
<comment type="subcellular location">
    <subcellularLocation>
        <location evidence="1">Nucleus</location>
    </subcellularLocation>
</comment>
<organism evidence="10 11">
    <name type="scientific">Branchiostoma belcheri</name>
    <name type="common">Amphioxus</name>
    <dbReference type="NCBI Taxonomy" id="7741"/>
    <lineage>
        <taxon>Eukaryota</taxon>
        <taxon>Metazoa</taxon>
        <taxon>Chordata</taxon>
        <taxon>Cephalochordata</taxon>
        <taxon>Leptocardii</taxon>
        <taxon>Amphioxiformes</taxon>
        <taxon>Branchiostomatidae</taxon>
        <taxon>Branchiostoma</taxon>
    </lineage>
</organism>
<dbReference type="Pfam" id="PF00096">
    <property type="entry name" value="zf-C2H2"/>
    <property type="match status" value="6"/>
</dbReference>
<feature type="domain" description="C2H2-type" evidence="9">
    <location>
        <begin position="500"/>
        <end position="527"/>
    </location>
</feature>
<keyword evidence="2" id="KW-0479">Metal-binding</keyword>
<evidence type="ECO:0000313" key="10">
    <source>
        <dbReference type="Proteomes" id="UP000515135"/>
    </source>
</evidence>
<dbReference type="Proteomes" id="UP000515135">
    <property type="component" value="Unplaced"/>
</dbReference>
<protein>
    <submittedName>
        <fullName evidence="11">Zinc finger protein 585B-like</fullName>
    </submittedName>
</protein>
<feature type="domain" description="C2H2-type" evidence="9">
    <location>
        <begin position="528"/>
        <end position="555"/>
    </location>
</feature>
<evidence type="ECO:0000256" key="2">
    <source>
        <dbReference type="ARBA" id="ARBA00022723"/>
    </source>
</evidence>
<proteinExistence type="predicted"/>
<dbReference type="KEGG" id="bbel:109470328"/>
<dbReference type="FunFam" id="3.30.160.60:FF:000624">
    <property type="entry name" value="zinc finger protein 697"/>
    <property type="match status" value="2"/>
</dbReference>
<evidence type="ECO:0000256" key="8">
    <source>
        <dbReference type="SAM" id="MobiDB-lite"/>
    </source>
</evidence>
<keyword evidence="3" id="KW-0677">Repeat</keyword>
<reference evidence="11" key="1">
    <citation type="submission" date="2025-08" db="UniProtKB">
        <authorList>
            <consortium name="RefSeq"/>
        </authorList>
    </citation>
    <scope>IDENTIFICATION</scope>
    <source>
        <tissue evidence="11">Gonad</tissue>
    </source>
</reference>
<evidence type="ECO:0000256" key="1">
    <source>
        <dbReference type="ARBA" id="ARBA00004123"/>
    </source>
</evidence>
<dbReference type="AlphaFoldDB" id="A0A6P4YSU6"/>
<feature type="domain" description="C2H2-type" evidence="9">
    <location>
        <begin position="669"/>
        <end position="696"/>
    </location>
</feature>
<dbReference type="FunFam" id="3.30.160.60:FF:002343">
    <property type="entry name" value="Zinc finger protein 33A"/>
    <property type="match status" value="1"/>
</dbReference>
<dbReference type="GO" id="GO:0005634">
    <property type="term" value="C:nucleus"/>
    <property type="evidence" value="ECO:0007669"/>
    <property type="project" value="UniProtKB-SubCell"/>
</dbReference>
<dbReference type="Gene3D" id="3.30.160.60">
    <property type="entry name" value="Classic Zinc Finger"/>
    <property type="match status" value="7"/>
</dbReference>
<evidence type="ECO:0000313" key="11">
    <source>
        <dbReference type="RefSeq" id="XP_019624804.1"/>
    </source>
</evidence>
<accession>A0A6P4YSU6</accession>
<keyword evidence="4 7" id="KW-0863">Zinc-finger</keyword>
<evidence type="ECO:0000256" key="3">
    <source>
        <dbReference type="ARBA" id="ARBA00022737"/>
    </source>
</evidence>
<dbReference type="PROSITE" id="PS50157">
    <property type="entry name" value="ZINC_FINGER_C2H2_2"/>
    <property type="match status" value="7"/>
</dbReference>
<keyword evidence="6" id="KW-0539">Nucleus</keyword>
<keyword evidence="5" id="KW-0862">Zinc</keyword>
<dbReference type="SUPFAM" id="SSF57667">
    <property type="entry name" value="beta-beta-alpha zinc fingers"/>
    <property type="match status" value="4"/>
</dbReference>
<dbReference type="FunFam" id="3.30.160.60:FF:000065">
    <property type="entry name" value="B-cell CLL/lymphoma 6, member B"/>
    <property type="match status" value="1"/>
</dbReference>
<evidence type="ECO:0000256" key="5">
    <source>
        <dbReference type="ARBA" id="ARBA00022833"/>
    </source>
</evidence>
<dbReference type="InterPro" id="IPR050331">
    <property type="entry name" value="Zinc_finger"/>
</dbReference>
<dbReference type="PANTHER" id="PTHR16515">
    <property type="entry name" value="PR DOMAIN ZINC FINGER PROTEIN"/>
    <property type="match status" value="1"/>
</dbReference>
<feature type="domain" description="C2H2-type" evidence="9">
    <location>
        <begin position="584"/>
        <end position="611"/>
    </location>
</feature>
<evidence type="ECO:0000256" key="4">
    <source>
        <dbReference type="ARBA" id="ARBA00022771"/>
    </source>
</evidence>
<keyword evidence="10" id="KW-1185">Reference proteome</keyword>
<evidence type="ECO:0000256" key="6">
    <source>
        <dbReference type="ARBA" id="ARBA00023242"/>
    </source>
</evidence>
<dbReference type="GeneID" id="109470328"/>
<dbReference type="GO" id="GO:0010468">
    <property type="term" value="P:regulation of gene expression"/>
    <property type="evidence" value="ECO:0007669"/>
    <property type="project" value="TreeGrafter"/>
</dbReference>
<feature type="domain" description="C2H2-type" evidence="9">
    <location>
        <begin position="641"/>
        <end position="668"/>
    </location>
</feature>
<dbReference type="FunFam" id="3.30.160.60:FF:003435">
    <property type="entry name" value="AGAP007883-PA"/>
    <property type="match status" value="1"/>
</dbReference>
<name>A0A6P4YSU6_BRABE</name>
<dbReference type="GO" id="GO:0008270">
    <property type="term" value="F:zinc ion binding"/>
    <property type="evidence" value="ECO:0007669"/>
    <property type="project" value="UniProtKB-KW"/>
</dbReference>
<dbReference type="InterPro" id="IPR013087">
    <property type="entry name" value="Znf_C2H2_type"/>
</dbReference>
<dbReference type="PANTHER" id="PTHR16515:SF49">
    <property type="entry name" value="GASTRULA ZINC FINGER PROTEIN XLCGF49.1-LIKE-RELATED"/>
    <property type="match status" value="1"/>
</dbReference>
<feature type="compositionally biased region" description="Polar residues" evidence="8">
    <location>
        <begin position="444"/>
        <end position="458"/>
    </location>
</feature>
<dbReference type="OrthoDB" id="3535323at2759"/>
<evidence type="ECO:0000259" key="9">
    <source>
        <dbReference type="PROSITE" id="PS50157"/>
    </source>
</evidence>
<feature type="region of interest" description="Disordered" evidence="8">
    <location>
        <begin position="296"/>
        <end position="315"/>
    </location>
</feature>
<dbReference type="RefSeq" id="XP_019624804.1">
    <property type="nucleotide sequence ID" value="XM_019769245.1"/>
</dbReference>
<feature type="domain" description="C2H2-type" evidence="9">
    <location>
        <begin position="612"/>
        <end position="640"/>
    </location>
</feature>
<feature type="domain" description="C2H2-type" evidence="9">
    <location>
        <begin position="556"/>
        <end position="583"/>
    </location>
</feature>
<feature type="compositionally biased region" description="Basic and acidic residues" evidence="8">
    <location>
        <begin position="471"/>
        <end position="483"/>
    </location>
</feature>